<evidence type="ECO:0000313" key="3">
    <source>
        <dbReference type="EMBL" id="ARP21041.1"/>
    </source>
</evidence>
<dbReference type="SUPFAM" id="SSF46458">
    <property type="entry name" value="Globin-like"/>
    <property type="match status" value="1"/>
</dbReference>
<feature type="domain" description="Globin" evidence="2">
    <location>
        <begin position="64"/>
        <end position="122"/>
    </location>
</feature>
<dbReference type="RefSeq" id="WP_054729720.1">
    <property type="nucleotide sequence ID" value="NZ_CP017890.1"/>
</dbReference>
<accession>A0A1W6UEC3</accession>
<dbReference type="InterPro" id="IPR044399">
    <property type="entry name" value="Mb-like_M"/>
</dbReference>
<protein>
    <recommendedName>
        <fullName evidence="2">Globin domain-containing protein</fullName>
    </recommendedName>
</protein>
<reference evidence="3" key="1">
    <citation type="submission" date="2016-10" db="EMBL/GenBank/DDBJ databases">
        <title>The High Quality Genome of Vibrio alginolyticus K01M1.</title>
        <authorList>
            <person name="Wendling C."/>
            <person name="Chibani C.M."/>
            <person name="Hertel R."/>
            <person name="Sproer C."/>
            <person name="Bunk B."/>
            <person name="Overmann J."/>
            <person name="Roth O."/>
            <person name="Liesegang H."/>
        </authorList>
    </citation>
    <scope>NUCLEOTIDE SEQUENCE</scope>
    <source>
        <strain evidence="3">K05K4</strain>
    </source>
</reference>
<keyword evidence="1" id="KW-0349">Heme</keyword>
<dbReference type="EMBL" id="CP017903">
    <property type="protein sequence ID" value="ARP21041.1"/>
    <property type="molecule type" value="Genomic_DNA"/>
</dbReference>
<proteinExistence type="inferred from homology"/>
<evidence type="ECO:0000256" key="1">
    <source>
        <dbReference type="RuleBase" id="RU000356"/>
    </source>
</evidence>
<keyword evidence="1" id="KW-0408">Iron</keyword>
<evidence type="ECO:0000259" key="2">
    <source>
        <dbReference type="Pfam" id="PF00042"/>
    </source>
</evidence>
<dbReference type="GO" id="GO:0005344">
    <property type="term" value="F:oxygen carrier activity"/>
    <property type="evidence" value="ECO:0007669"/>
    <property type="project" value="UniProtKB-KW"/>
</dbReference>
<organism evidence="3">
    <name type="scientific">Vibrio alginolyticus</name>
    <dbReference type="NCBI Taxonomy" id="663"/>
    <lineage>
        <taxon>Bacteria</taxon>
        <taxon>Pseudomonadati</taxon>
        <taxon>Pseudomonadota</taxon>
        <taxon>Gammaproteobacteria</taxon>
        <taxon>Vibrionales</taxon>
        <taxon>Vibrionaceae</taxon>
        <taxon>Vibrio</taxon>
    </lineage>
</organism>
<dbReference type="GO" id="GO:0019825">
    <property type="term" value="F:oxygen binding"/>
    <property type="evidence" value="ECO:0007669"/>
    <property type="project" value="InterPro"/>
</dbReference>
<dbReference type="InterPro" id="IPR012292">
    <property type="entry name" value="Globin/Proto"/>
</dbReference>
<dbReference type="Gene3D" id="1.10.490.10">
    <property type="entry name" value="Globins"/>
    <property type="match status" value="1"/>
</dbReference>
<keyword evidence="1" id="KW-0813">Transport</keyword>
<keyword evidence="1" id="KW-0561">Oxygen transport</keyword>
<comment type="similarity">
    <text evidence="1">Belongs to the globin family.</text>
</comment>
<dbReference type="AlphaFoldDB" id="A0A1W6UEC3"/>
<name>A0A1W6UEC3_VIBAL</name>
<dbReference type="InterPro" id="IPR009050">
    <property type="entry name" value="Globin-like_sf"/>
</dbReference>
<dbReference type="GO" id="GO:0020037">
    <property type="term" value="F:heme binding"/>
    <property type="evidence" value="ECO:0007669"/>
    <property type="project" value="InterPro"/>
</dbReference>
<sequence length="144" mass="16768">MNVIEVFNDSYERCTSDQEFFDLFYKNLWSKSANFRQKFDGIDMHQQVRMLRGSIVFFMMADTSTEAHKMVEKYGKKHASADIGIEPQDFDVWLESLLETVRQCDSGYDADVETAWRTCFKTGLEVMKQECDKEDGNILKASTK</sequence>
<dbReference type="InterPro" id="IPR000971">
    <property type="entry name" value="Globin"/>
</dbReference>
<keyword evidence="1" id="KW-0479">Metal-binding</keyword>
<gene>
    <name evidence="3" type="ORF">K05K4_43220</name>
</gene>
<dbReference type="CDD" id="cd01040">
    <property type="entry name" value="Mb-like"/>
    <property type="match status" value="1"/>
</dbReference>
<dbReference type="Pfam" id="PF00042">
    <property type="entry name" value="Globin"/>
    <property type="match status" value="1"/>
</dbReference>